<dbReference type="InterPro" id="IPR033415">
    <property type="entry name" value="CHASE6_C"/>
</dbReference>
<name>Q10WT1_TRIEI</name>
<dbReference type="OrthoDB" id="9804747at2"/>
<gene>
    <name evidence="2" type="ordered locus">Tery_4298</name>
</gene>
<feature type="domain" description="HD-GYP" evidence="1">
    <location>
        <begin position="249"/>
        <end position="445"/>
    </location>
</feature>
<dbReference type="eggNOG" id="COG2206">
    <property type="taxonomic scope" value="Bacteria"/>
</dbReference>
<organism evidence="2">
    <name type="scientific">Trichodesmium erythraeum (strain IMS101)</name>
    <dbReference type="NCBI Taxonomy" id="203124"/>
    <lineage>
        <taxon>Bacteria</taxon>
        <taxon>Bacillati</taxon>
        <taxon>Cyanobacteriota</taxon>
        <taxon>Cyanophyceae</taxon>
        <taxon>Oscillatoriophycideae</taxon>
        <taxon>Oscillatoriales</taxon>
        <taxon>Microcoleaceae</taxon>
        <taxon>Trichodesmium</taxon>
    </lineage>
</organism>
<dbReference type="InterPro" id="IPR019278">
    <property type="entry name" value="DICT_dom"/>
</dbReference>
<dbReference type="Pfam" id="PF13487">
    <property type="entry name" value="HD_5"/>
    <property type="match status" value="1"/>
</dbReference>
<evidence type="ECO:0000259" key="1">
    <source>
        <dbReference type="PROSITE" id="PS51832"/>
    </source>
</evidence>
<dbReference type="AlphaFoldDB" id="Q10WT1"/>
<dbReference type="PANTHER" id="PTHR45228">
    <property type="entry name" value="CYCLIC DI-GMP PHOSPHODIESTERASE TM_0186-RELATED"/>
    <property type="match status" value="1"/>
</dbReference>
<dbReference type="EMBL" id="CP000393">
    <property type="protein sequence ID" value="ABG53293.1"/>
    <property type="molecule type" value="Genomic_DNA"/>
</dbReference>
<protein>
    <submittedName>
        <fullName evidence="2">Putative sensor protein</fullName>
    </submittedName>
</protein>
<dbReference type="SUPFAM" id="SSF109604">
    <property type="entry name" value="HD-domain/PDEase-like"/>
    <property type="match status" value="1"/>
</dbReference>
<accession>Q10WT1</accession>
<sequence length="463" mass="52411">MDSKATLNQLKKRSPEGKLPGSYGVYFKNTLVALCHALEDHILQVSSQHPEAKPLVLATFQQGKWYLQEADRYQELAQCSRHIMIAAVADSGLSKHPTSKLDNVSLINLETTDSIVNEWNLIILAPSYRAMVLCHELSEDEYLPNCKPTVDIERKFYGLWTFDETLVAKAAEILVERCRPYNPELADTIQKQHQEIIETKGIAPTDMSGVVSRIVSYLQKTQEQMIAINRQTRELWELEDQALRVTHNLNTNKLQAFIRMAQKVDEQDQTNPLASLQVAALCETLGNLLDLPTPKLRRLRLAGLLFRVGLVSAPKEVFSKTPDELDPKSLNFWQKQNLFGSQLLGAMPELVPITKIIAHYLEYWDGSGKPDGLKEEEIPIESRILGLVSYFQELTIPRGKRPALSLGESLEKCSARKGTYFDPTLVETLNNVVRLTEMGLMELPKRPSQLPNVWLEDVARLIE</sequence>
<dbReference type="PANTHER" id="PTHR45228:SF1">
    <property type="entry name" value="CYCLIC DI-GMP PHOSPHODIESTERASE TM_0186"/>
    <property type="match status" value="1"/>
</dbReference>
<dbReference type="HOGENOM" id="CLU_591653_0_0_3"/>
<dbReference type="RefSeq" id="WP_011613619.1">
    <property type="nucleotide sequence ID" value="NC_008312.1"/>
</dbReference>
<dbReference type="KEGG" id="ter:Tery_4298"/>
<dbReference type="STRING" id="203124.Tery_4298"/>
<dbReference type="eggNOG" id="COG4250">
    <property type="taxonomic scope" value="Bacteria"/>
</dbReference>
<evidence type="ECO:0000313" key="2">
    <source>
        <dbReference type="EMBL" id="ABG53293.1"/>
    </source>
</evidence>
<proteinExistence type="predicted"/>
<dbReference type="Gene3D" id="1.10.3210.10">
    <property type="entry name" value="Hypothetical protein af1432"/>
    <property type="match status" value="1"/>
</dbReference>
<dbReference type="Pfam" id="PF10069">
    <property type="entry name" value="DICT"/>
    <property type="match status" value="1"/>
</dbReference>
<dbReference type="PROSITE" id="PS51832">
    <property type="entry name" value="HD_GYP"/>
    <property type="match status" value="1"/>
</dbReference>
<dbReference type="InterPro" id="IPR037522">
    <property type="entry name" value="HD_GYP_dom"/>
</dbReference>
<dbReference type="Pfam" id="PF17150">
    <property type="entry name" value="CHASE6_C"/>
    <property type="match status" value="1"/>
</dbReference>
<reference evidence="2" key="1">
    <citation type="submission" date="2006-06" db="EMBL/GenBank/DDBJ databases">
        <title>Complete sequence of Trichodesmium erythraeum IMS101.</title>
        <authorList>
            <consortium name="US DOE Joint Genome Institute"/>
            <person name="Copeland A."/>
            <person name="Lucas S."/>
            <person name="Lapidus A."/>
            <person name="Barry K."/>
            <person name="Detter J.C."/>
            <person name="Glavina del Rio T."/>
            <person name="Hammon N."/>
            <person name="Israni S."/>
            <person name="Dalin E."/>
            <person name="Tice H."/>
            <person name="Pitluck S."/>
            <person name="Kiss H."/>
            <person name="Munk A.C."/>
            <person name="Brettin T."/>
            <person name="Bruce D."/>
            <person name="Han C."/>
            <person name="Tapia R."/>
            <person name="Gilna P."/>
            <person name="Schmutz J."/>
            <person name="Larimer F."/>
            <person name="Land M."/>
            <person name="Hauser L."/>
            <person name="Kyrpides N."/>
            <person name="Kim E."/>
            <person name="Richardson P."/>
        </authorList>
    </citation>
    <scope>NUCLEOTIDE SEQUENCE [LARGE SCALE GENOMIC DNA]</scope>
    <source>
        <strain evidence="2">IMS101</strain>
    </source>
</reference>
<dbReference type="InterPro" id="IPR052020">
    <property type="entry name" value="Cyclic_di-GMP/3'3'-cGAMP_PDE"/>
</dbReference>